<reference evidence="2 3" key="3">
    <citation type="journal article" date="2013" name="Rice">
        <title>Improvement of the Oryza sativa Nipponbare reference genome using next generation sequence and optical map data.</title>
        <authorList>
            <person name="Kawahara Y."/>
            <person name="de la Bastide M."/>
            <person name="Hamilton J.P."/>
            <person name="Kanamori H."/>
            <person name="McCombie W.R."/>
            <person name="Ouyang S."/>
            <person name="Schwartz D.C."/>
            <person name="Tanaka T."/>
            <person name="Wu J."/>
            <person name="Zhou S."/>
            <person name="Childs K.L."/>
            <person name="Davidson R.M."/>
            <person name="Lin H."/>
            <person name="Quesada-Ocampo L."/>
            <person name="Vaillancourt B."/>
            <person name="Sakai H."/>
            <person name="Lee S.S."/>
            <person name="Kim J."/>
            <person name="Numa H."/>
            <person name="Itoh T."/>
            <person name="Buell C.R."/>
            <person name="Matsumoto T."/>
        </authorList>
    </citation>
    <scope>NUCLEOTIDE SEQUENCE [LARGE SCALE GENOMIC DNA]</scope>
    <source>
        <strain evidence="3">cv. Nipponbare</strain>
    </source>
</reference>
<dbReference type="InterPro" id="IPR011992">
    <property type="entry name" value="EF-hand-dom_pair"/>
</dbReference>
<dbReference type="Proteomes" id="UP000059680">
    <property type="component" value="Chromosome 7"/>
</dbReference>
<dbReference type="SUPFAM" id="SSF47473">
    <property type="entry name" value="EF-hand"/>
    <property type="match status" value="1"/>
</dbReference>
<feature type="region of interest" description="Disordered" evidence="1">
    <location>
        <begin position="72"/>
        <end position="102"/>
    </location>
</feature>
<proteinExistence type="predicted"/>
<dbReference type="Gramene" id="Os07t0687200-01">
    <property type="protein sequence ID" value="Os07t0687200-01"/>
    <property type="gene ID" value="Os07g0687200"/>
</dbReference>
<protein>
    <submittedName>
        <fullName evidence="2">Os07g0687200 protein</fullName>
    </submittedName>
</protein>
<organism evidence="2 3">
    <name type="scientific">Oryza sativa subsp. japonica</name>
    <name type="common">Rice</name>
    <dbReference type="NCBI Taxonomy" id="39947"/>
    <lineage>
        <taxon>Eukaryota</taxon>
        <taxon>Viridiplantae</taxon>
        <taxon>Streptophyta</taxon>
        <taxon>Embryophyta</taxon>
        <taxon>Tracheophyta</taxon>
        <taxon>Spermatophyta</taxon>
        <taxon>Magnoliopsida</taxon>
        <taxon>Liliopsida</taxon>
        <taxon>Poales</taxon>
        <taxon>Poaceae</taxon>
        <taxon>BOP clade</taxon>
        <taxon>Oryzoideae</taxon>
        <taxon>Oryzeae</taxon>
        <taxon>Oryzinae</taxon>
        <taxon>Oryza</taxon>
        <taxon>Oryza sativa</taxon>
    </lineage>
</organism>
<gene>
    <name evidence="2" type="ordered locus">Os07g0687200</name>
    <name evidence="2" type="ORF">OSNPB_070687200</name>
</gene>
<feature type="compositionally biased region" description="Low complexity" evidence="1">
    <location>
        <begin position="91"/>
        <end position="102"/>
    </location>
</feature>
<accession>A0A0P0XAH6</accession>
<name>A0A0P0XAH6_ORYSJ</name>
<evidence type="ECO:0000256" key="1">
    <source>
        <dbReference type="SAM" id="MobiDB-lite"/>
    </source>
</evidence>
<reference evidence="2 3" key="2">
    <citation type="journal article" date="2013" name="Plant Cell Physiol.">
        <title>Rice Annotation Project Database (RAP-DB): an integrative and interactive database for rice genomics.</title>
        <authorList>
            <person name="Sakai H."/>
            <person name="Lee S.S."/>
            <person name="Tanaka T."/>
            <person name="Numa H."/>
            <person name="Kim J."/>
            <person name="Kawahara Y."/>
            <person name="Wakimoto H."/>
            <person name="Yang C.C."/>
            <person name="Iwamoto M."/>
            <person name="Abe T."/>
            <person name="Yamada Y."/>
            <person name="Muto A."/>
            <person name="Inokuchi H."/>
            <person name="Ikemura T."/>
            <person name="Matsumoto T."/>
            <person name="Sasaki T."/>
            <person name="Itoh T."/>
        </authorList>
    </citation>
    <scope>NUCLEOTIDE SEQUENCE [LARGE SCALE GENOMIC DNA]</scope>
    <source>
        <strain evidence="3">cv. Nipponbare</strain>
    </source>
</reference>
<reference evidence="3" key="1">
    <citation type="journal article" date="2005" name="Nature">
        <title>The map-based sequence of the rice genome.</title>
        <authorList>
            <consortium name="International rice genome sequencing project (IRGSP)"/>
            <person name="Matsumoto T."/>
            <person name="Wu J."/>
            <person name="Kanamori H."/>
            <person name="Katayose Y."/>
            <person name="Fujisawa M."/>
            <person name="Namiki N."/>
            <person name="Mizuno H."/>
            <person name="Yamamoto K."/>
            <person name="Antonio B.A."/>
            <person name="Baba T."/>
            <person name="Sakata K."/>
            <person name="Nagamura Y."/>
            <person name="Aoki H."/>
            <person name="Arikawa K."/>
            <person name="Arita K."/>
            <person name="Bito T."/>
            <person name="Chiden Y."/>
            <person name="Fujitsuka N."/>
            <person name="Fukunaka R."/>
            <person name="Hamada M."/>
            <person name="Harada C."/>
            <person name="Hayashi A."/>
            <person name="Hijishita S."/>
            <person name="Honda M."/>
            <person name="Hosokawa S."/>
            <person name="Ichikawa Y."/>
            <person name="Idonuma A."/>
            <person name="Iijima M."/>
            <person name="Ikeda M."/>
            <person name="Ikeno M."/>
            <person name="Ito K."/>
            <person name="Ito S."/>
            <person name="Ito T."/>
            <person name="Ito Y."/>
            <person name="Ito Y."/>
            <person name="Iwabuchi A."/>
            <person name="Kamiya K."/>
            <person name="Karasawa W."/>
            <person name="Kurita K."/>
            <person name="Katagiri S."/>
            <person name="Kikuta A."/>
            <person name="Kobayashi H."/>
            <person name="Kobayashi N."/>
            <person name="Machita K."/>
            <person name="Maehara T."/>
            <person name="Masukawa M."/>
            <person name="Mizubayashi T."/>
            <person name="Mukai Y."/>
            <person name="Nagasaki H."/>
            <person name="Nagata Y."/>
            <person name="Naito S."/>
            <person name="Nakashima M."/>
            <person name="Nakama Y."/>
            <person name="Nakamichi Y."/>
            <person name="Nakamura M."/>
            <person name="Meguro A."/>
            <person name="Negishi M."/>
            <person name="Ohta I."/>
            <person name="Ohta T."/>
            <person name="Okamoto M."/>
            <person name="Ono N."/>
            <person name="Saji S."/>
            <person name="Sakaguchi M."/>
            <person name="Sakai K."/>
            <person name="Shibata M."/>
            <person name="Shimokawa T."/>
            <person name="Song J."/>
            <person name="Takazaki Y."/>
            <person name="Terasawa K."/>
            <person name="Tsugane M."/>
            <person name="Tsuji K."/>
            <person name="Ueda S."/>
            <person name="Waki K."/>
            <person name="Yamagata H."/>
            <person name="Yamamoto M."/>
            <person name="Yamamoto S."/>
            <person name="Yamane H."/>
            <person name="Yoshiki S."/>
            <person name="Yoshihara R."/>
            <person name="Yukawa K."/>
            <person name="Zhong H."/>
            <person name="Yano M."/>
            <person name="Yuan Q."/>
            <person name="Ouyang S."/>
            <person name="Liu J."/>
            <person name="Jones K.M."/>
            <person name="Gansberger K."/>
            <person name="Moffat K."/>
            <person name="Hill J."/>
            <person name="Bera J."/>
            <person name="Fadrosh D."/>
            <person name="Jin S."/>
            <person name="Johri S."/>
            <person name="Kim M."/>
            <person name="Overton L."/>
            <person name="Reardon M."/>
            <person name="Tsitrin T."/>
            <person name="Vuong H."/>
            <person name="Weaver B."/>
            <person name="Ciecko A."/>
            <person name="Tallon L."/>
            <person name="Jackson J."/>
            <person name="Pai G."/>
            <person name="Aken S.V."/>
            <person name="Utterback T."/>
            <person name="Reidmuller S."/>
            <person name="Feldblyum T."/>
            <person name="Hsiao J."/>
            <person name="Zismann V."/>
            <person name="Iobst S."/>
            <person name="de Vazeille A.R."/>
            <person name="Buell C.R."/>
            <person name="Ying K."/>
            <person name="Li Y."/>
            <person name="Lu T."/>
            <person name="Huang Y."/>
            <person name="Zhao Q."/>
            <person name="Feng Q."/>
            <person name="Zhang L."/>
            <person name="Zhu J."/>
            <person name="Weng Q."/>
            <person name="Mu J."/>
            <person name="Lu Y."/>
            <person name="Fan D."/>
            <person name="Liu Y."/>
            <person name="Guan J."/>
            <person name="Zhang Y."/>
            <person name="Yu S."/>
            <person name="Liu X."/>
            <person name="Zhang Y."/>
            <person name="Hong G."/>
            <person name="Han B."/>
            <person name="Choisne N."/>
            <person name="Demange N."/>
            <person name="Orjeda G."/>
            <person name="Samain S."/>
            <person name="Cattolico L."/>
            <person name="Pelletier E."/>
            <person name="Couloux A."/>
            <person name="Segurens B."/>
            <person name="Wincker P."/>
            <person name="D'Hont A."/>
            <person name="Scarpelli C."/>
            <person name="Weissenbach J."/>
            <person name="Salanoubat M."/>
            <person name="Quetier F."/>
            <person name="Yu Y."/>
            <person name="Kim H.R."/>
            <person name="Rambo T."/>
            <person name="Currie J."/>
            <person name="Collura K."/>
            <person name="Luo M."/>
            <person name="Yang T."/>
            <person name="Ammiraju J.S.S."/>
            <person name="Engler F."/>
            <person name="Soderlund C."/>
            <person name="Wing R.A."/>
            <person name="Palmer L.E."/>
            <person name="de la Bastide M."/>
            <person name="Spiegel L."/>
            <person name="Nascimento L."/>
            <person name="Zutavern T."/>
            <person name="O'Shaughnessy A."/>
            <person name="Dike S."/>
            <person name="Dedhia N."/>
            <person name="Preston R."/>
            <person name="Balija V."/>
            <person name="McCombie W.R."/>
            <person name="Chow T."/>
            <person name="Chen H."/>
            <person name="Chung M."/>
            <person name="Chen C."/>
            <person name="Shaw J."/>
            <person name="Wu H."/>
            <person name="Hsiao K."/>
            <person name="Chao Y."/>
            <person name="Chu M."/>
            <person name="Cheng C."/>
            <person name="Hour A."/>
            <person name="Lee P."/>
            <person name="Lin S."/>
            <person name="Lin Y."/>
            <person name="Liou J."/>
            <person name="Liu S."/>
            <person name="Hsing Y."/>
            <person name="Raghuvanshi S."/>
            <person name="Mohanty A."/>
            <person name="Bharti A.K."/>
            <person name="Gaur A."/>
            <person name="Gupta V."/>
            <person name="Kumar D."/>
            <person name="Ravi V."/>
            <person name="Vij S."/>
            <person name="Kapur A."/>
            <person name="Khurana P."/>
            <person name="Khurana P."/>
            <person name="Khurana J.P."/>
            <person name="Tyagi A.K."/>
            <person name="Gaikwad K."/>
            <person name="Singh A."/>
            <person name="Dalal V."/>
            <person name="Srivastava S."/>
            <person name="Dixit A."/>
            <person name="Pal A.K."/>
            <person name="Ghazi I.A."/>
            <person name="Yadav M."/>
            <person name="Pandit A."/>
            <person name="Bhargava A."/>
            <person name="Sureshbabu K."/>
            <person name="Batra K."/>
            <person name="Sharma T.R."/>
            <person name="Mohapatra T."/>
            <person name="Singh N.K."/>
            <person name="Messing J."/>
            <person name="Nelson A.B."/>
            <person name="Fuks G."/>
            <person name="Kavchok S."/>
            <person name="Keizer G."/>
            <person name="Linton E."/>
            <person name="Llaca V."/>
            <person name="Song R."/>
            <person name="Tanyolac B."/>
            <person name="Young S."/>
            <person name="Ho-Il K."/>
            <person name="Hahn J.H."/>
            <person name="Sangsakoo G."/>
            <person name="Vanavichit A."/>
            <person name="de Mattos Luiz.A.T."/>
            <person name="Zimmer P.D."/>
            <person name="Malone G."/>
            <person name="Dellagostin O."/>
            <person name="de Oliveira A.C."/>
            <person name="Bevan M."/>
            <person name="Bancroft I."/>
            <person name="Minx P."/>
            <person name="Cordum H."/>
            <person name="Wilson R."/>
            <person name="Cheng Z."/>
            <person name="Jin W."/>
            <person name="Jiang J."/>
            <person name="Leong S.A."/>
            <person name="Iwama H."/>
            <person name="Gojobori T."/>
            <person name="Itoh T."/>
            <person name="Niimura Y."/>
            <person name="Fujii Y."/>
            <person name="Habara T."/>
            <person name="Sakai H."/>
            <person name="Sato Y."/>
            <person name="Wilson G."/>
            <person name="Kumar K."/>
            <person name="McCouch S."/>
            <person name="Juretic N."/>
            <person name="Hoen D."/>
            <person name="Wright S."/>
            <person name="Bruskiewich R."/>
            <person name="Bureau T."/>
            <person name="Miyao A."/>
            <person name="Hirochika H."/>
            <person name="Nishikawa T."/>
            <person name="Kadowaki K."/>
            <person name="Sugiura M."/>
            <person name="Burr B."/>
            <person name="Sasaki T."/>
        </authorList>
    </citation>
    <scope>NUCLEOTIDE SEQUENCE [LARGE SCALE GENOMIC DNA]</scope>
    <source>
        <strain evidence="3">cv. Nipponbare</strain>
    </source>
</reference>
<dbReference type="AlphaFoldDB" id="A0A0P0XAH6"/>
<sequence>MADQLTDDQIAEFKEAFSLFDKDGDGNNNNHHHHLVLSFSISICSLDRSLSFAHAGRLAPVALPPPRGCPSFLASSGGRSDPGTDLDGNRSLSSSCVSSGELSDMDATLICCADLTIS</sequence>
<keyword evidence="3" id="KW-1185">Reference proteome</keyword>
<dbReference type="Gene3D" id="1.10.238.10">
    <property type="entry name" value="EF-hand"/>
    <property type="match status" value="1"/>
</dbReference>
<dbReference type="ExpressionAtlas" id="A0A0P0XAH6">
    <property type="expression patterns" value="baseline and differential"/>
</dbReference>
<evidence type="ECO:0000313" key="2">
    <source>
        <dbReference type="EMBL" id="BAT03303.1"/>
    </source>
</evidence>
<evidence type="ECO:0000313" key="3">
    <source>
        <dbReference type="Proteomes" id="UP000059680"/>
    </source>
</evidence>
<dbReference type="EMBL" id="AP014963">
    <property type="protein sequence ID" value="BAT03303.1"/>
    <property type="molecule type" value="Genomic_DNA"/>
</dbReference>